<dbReference type="PATRIC" id="fig|1158614.3.peg.3517"/>
<dbReference type="SUPFAM" id="SSF53474">
    <property type="entry name" value="alpha/beta-Hydrolases"/>
    <property type="match status" value="1"/>
</dbReference>
<name>R2V767_9ENTE</name>
<evidence type="ECO:0000313" key="3">
    <source>
        <dbReference type="EMBL" id="EOW81140.1"/>
    </source>
</evidence>
<sequence>MKKSTHSTPNGTIDLYESPENNRFVLYLHGGGLVYGSKSDLPTDLKTRFLTKGYSVIALDYPLAPNHSLKEILEALEKTVSYLLDTIIKDRPFGVCGRSAGSFLMLHLTKNLQKAHVSPHFLVNFYGYTDLQFIDDPRELIPQKIEAKQIEGIDLKSPIQDDPSLSRYLLYHYAVQQHLLPEYYGIETLAEFALTKEALDHFPRTFSTASTSDKEIPFRYSKSLARSIPNSRFVPLYYLDHDFLKNIEKPEVQRLLDTLEEWLEEQKKQV</sequence>
<dbReference type="eggNOG" id="COG0657">
    <property type="taxonomic scope" value="Bacteria"/>
</dbReference>
<dbReference type="InterPro" id="IPR013094">
    <property type="entry name" value="AB_hydrolase_3"/>
</dbReference>
<reference evidence="3 5" key="2">
    <citation type="submission" date="2013-03" db="EMBL/GenBank/DDBJ databases">
        <title>The Genome Sequence of Enterococcus gilvus ATCC BAA-350 (PacBio/Illumina hybrid assembly).</title>
        <authorList>
            <consortium name="The Broad Institute Genomics Platform"/>
            <consortium name="The Broad Institute Genome Sequencing Center for Infectious Disease"/>
            <person name="Earl A."/>
            <person name="Russ C."/>
            <person name="Gilmore M."/>
            <person name="Surin D."/>
            <person name="Walker B."/>
            <person name="Young S."/>
            <person name="Zeng Q."/>
            <person name="Gargeya S."/>
            <person name="Fitzgerald M."/>
            <person name="Haas B."/>
            <person name="Abouelleil A."/>
            <person name="Allen A.W."/>
            <person name="Alvarado L."/>
            <person name="Arachchi H.M."/>
            <person name="Berlin A.M."/>
            <person name="Chapman S.B."/>
            <person name="Gainer-Dewar J."/>
            <person name="Goldberg J."/>
            <person name="Griggs A."/>
            <person name="Gujja S."/>
            <person name="Hansen M."/>
            <person name="Howarth C."/>
            <person name="Imamovic A."/>
            <person name="Ireland A."/>
            <person name="Larimer J."/>
            <person name="McCowan C."/>
            <person name="Murphy C."/>
            <person name="Pearson M."/>
            <person name="Poon T.W."/>
            <person name="Priest M."/>
            <person name="Roberts A."/>
            <person name="Saif S."/>
            <person name="Shea T."/>
            <person name="Sisk P."/>
            <person name="Sykes S."/>
            <person name="Wortman J."/>
            <person name="Nusbaum C."/>
            <person name="Birren B."/>
        </authorList>
    </citation>
    <scope>NUCLEOTIDE SEQUENCE [LARGE SCALE GENOMIC DNA]</scope>
    <source>
        <strain evidence="3 5">ATCC BAA-350</strain>
    </source>
</reference>
<evidence type="ECO:0000313" key="5">
    <source>
        <dbReference type="Proteomes" id="UP000014160"/>
    </source>
</evidence>
<organism evidence="2 4">
    <name type="scientific">Enterococcus gilvus ATCC BAA-350</name>
    <dbReference type="NCBI Taxonomy" id="1158614"/>
    <lineage>
        <taxon>Bacteria</taxon>
        <taxon>Bacillati</taxon>
        <taxon>Bacillota</taxon>
        <taxon>Bacilli</taxon>
        <taxon>Lactobacillales</taxon>
        <taxon>Enterococcaceae</taxon>
        <taxon>Enterococcus</taxon>
    </lineage>
</organism>
<comment type="caution">
    <text evidence="2">The sequence shown here is derived from an EMBL/GenBank/DDBJ whole genome shotgun (WGS) entry which is preliminary data.</text>
</comment>
<gene>
    <name evidence="3" type="ORF">I592_00425</name>
    <name evidence="2" type="ORF">UKC_03537</name>
</gene>
<dbReference type="InterPro" id="IPR029058">
    <property type="entry name" value="AB_hydrolase_fold"/>
</dbReference>
<reference evidence="2 4" key="1">
    <citation type="submission" date="2013-02" db="EMBL/GenBank/DDBJ databases">
        <title>The Genome Sequence of Enterococcus gilvus ATCC BAA-350.</title>
        <authorList>
            <consortium name="The Broad Institute Genome Sequencing Platform"/>
            <consortium name="The Broad Institute Genome Sequencing Center for Infectious Disease"/>
            <person name="Earl A.M."/>
            <person name="Gilmore M.S."/>
            <person name="Lebreton F."/>
            <person name="Walker B."/>
            <person name="Young S.K."/>
            <person name="Zeng Q."/>
            <person name="Gargeya S."/>
            <person name="Fitzgerald M."/>
            <person name="Haas B."/>
            <person name="Abouelleil A."/>
            <person name="Alvarado L."/>
            <person name="Arachchi H.M."/>
            <person name="Berlin A.M."/>
            <person name="Chapman S.B."/>
            <person name="Dewar J."/>
            <person name="Goldberg J."/>
            <person name="Griggs A."/>
            <person name="Gujja S."/>
            <person name="Hansen M."/>
            <person name="Howarth C."/>
            <person name="Imamovic A."/>
            <person name="Larimer J."/>
            <person name="McCowan C."/>
            <person name="Murphy C."/>
            <person name="Neiman D."/>
            <person name="Pearson M."/>
            <person name="Priest M."/>
            <person name="Roberts A."/>
            <person name="Saif S."/>
            <person name="Shea T."/>
            <person name="Sisk P."/>
            <person name="Sykes S."/>
            <person name="Wortman J."/>
            <person name="Nusbaum C."/>
            <person name="Birren B."/>
        </authorList>
    </citation>
    <scope>NUCLEOTIDE SEQUENCE [LARGE SCALE GENOMIC DNA]</scope>
    <source>
        <strain evidence="2 4">ATCC BAA-350</strain>
    </source>
</reference>
<dbReference type="HOGENOM" id="CLU_012494_4_5_9"/>
<evidence type="ECO:0000313" key="4">
    <source>
        <dbReference type="Proteomes" id="UP000013750"/>
    </source>
</evidence>
<protein>
    <recommendedName>
        <fullName evidence="1">Alpha/beta hydrolase fold-3 domain-containing protein</fullName>
    </recommendedName>
</protein>
<dbReference type="Proteomes" id="UP000014160">
    <property type="component" value="Unassembled WGS sequence"/>
</dbReference>
<dbReference type="OrthoDB" id="9815425at2"/>
<dbReference type="RefSeq" id="WP_010781881.1">
    <property type="nucleotide sequence ID" value="NZ_ASWH01000001.1"/>
</dbReference>
<dbReference type="Proteomes" id="UP000013750">
    <property type="component" value="Unassembled WGS sequence"/>
</dbReference>
<evidence type="ECO:0000313" key="2">
    <source>
        <dbReference type="EMBL" id="EOI53585.1"/>
    </source>
</evidence>
<dbReference type="EMBL" id="AJDQ01000012">
    <property type="protein sequence ID" value="EOI53585.1"/>
    <property type="molecule type" value="Genomic_DNA"/>
</dbReference>
<dbReference type="EMBL" id="ASWH01000001">
    <property type="protein sequence ID" value="EOW81140.1"/>
    <property type="molecule type" value="Genomic_DNA"/>
</dbReference>
<feature type="domain" description="Alpha/beta hydrolase fold-3" evidence="1">
    <location>
        <begin position="25"/>
        <end position="142"/>
    </location>
</feature>
<keyword evidence="5" id="KW-1185">Reference proteome</keyword>
<dbReference type="Gene3D" id="3.40.50.1820">
    <property type="entry name" value="alpha/beta hydrolase"/>
    <property type="match status" value="1"/>
</dbReference>
<proteinExistence type="predicted"/>
<dbReference type="GO" id="GO:0016787">
    <property type="term" value="F:hydrolase activity"/>
    <property type="evidence" value="ECO:0007669"/>
    <property type="project" value="InterPro"/>
</dbReference>
<accession>R2V767</accession>
<dbReference type="AlphaFoldDB" id="R2V767"/>
<dbReference type="Pfam" id="PF07859">
    <property type="entry name" value="Abhydrolase_3"/>
    <property type="match status" value="1"/>
</dbReference>
<evidence type="ECO:0000259" key="1">
    <source>
        <dbReference type="Pfam" id="PF07859"/>
    </source>
</evidence>